<evidence type="ECO:0000256" key="1">
    <source>
        <dbReference type="SAM" id="SignalP"/>
    </source>
</evidence>
<dbReference type="PANTHER" id="PTHR31897">
    <property type="entry name" value="PROTEIN CBG17011-RELATED"/>
    <property type="match status" value="1"/>
</dbReference>
<evidence type="ECO:0000313" key="4">
    <source>
        <dbReference type="WBParaSite" id="Csp11.Scaffold630.g21699.t1"/>
    </source>
</evidence>
<proteinExistence type="predicted"/>
<dbReference type="Pfam" id="PF01579">
    <property type="entry name" value="DUF19"/>
    <property type="match status" value="1"/>
</dbReference>
<dbReference type="Proteomes" id="UP000095282">
    <property type="component" value="Unplaced"/>
</dbReference>
<organism evidence="3 4">
    <name type="scientific">Caenorhabditis tropicalis</name>
    <dbReference type="NCBI Taxonomy" id="1561998"/>
    <lineage>
        <taxon>Eukaryota</taxon>
        <taxon>Metazoa</taxon>
        <taxon>Ecdysozoa</taxon>
        <taxon>Nematoda</taxon>
        <taxon>Chromadorea</taxon>
        <taxon>Rhabditida</taxon>
        <taxon>Rhabditina</taxon>
        <taxon>Rhabditomorpha</taxon>
        <taxon>Rhabditoidea</taxon>
        <taxon>Rhabditidae</taxon>
        <taxon>Peloderinae</taxon>
        <taxon>Caenorhabditis</taxon>
    </lineage>
</organism>
<protein>
    <submittedName>
        <fullName evidence="4">DUF19 domain-containing protein</fullName>
    </submittedName>
</protein>
<accession>A0A1I7V2C3</accession>
<dbReference type="InterPro" id="IPR002542">
    <property type="entry name" value="T20D4.11-like_dom"/>
</dbReference>
<reference evidence="4" key="1">
    <citation type="submission" date="2016-11" db="UniProtKB">
        <authorList>
            <consortium name="WormBaseParasite"/>
        </authorList>
    </citation>
    <scope>IDENTIFICATION</scope>
</reference>
<feature type="domain" description="T20D4.11-like" evidence="2">
    <location>
        <begin position="31"/>
        <end position="179"/>
    </location>
</feature>
<feature type="signal peptide" evidence="1">
    <location>
        <begin position="1"/>
        <end position="23"/>
    </location>
</feature>
<dbReference type="eggNOG" id="ENOG502TK48">
    <property type="taxonomic scope" value="Eukaryota"/>
</dbReference>
<feature type="chain" id="PRO_5009309692" evidence="1">
    <location>
        <begin position="24"/>
        <end position="192"/>
    </location>
</feature>
<evidence type="ECO:0000259" key="2">
    <source>
        <dbReference type="Pfam" id="PF01579"/>
    </source>
</evidence>
<keyword evidence="3" id="KW-1185">Reference proteome</keyword>
<sequence length="192" mass="21466">MSKLSSFFLCFLFCFSETAPVNSSSLDASLCVSQESQAATITCSTLMIEFSNHTVELAEQETEVDDPRILKLIQQCGEIETCMKKSCYMTDDVKEDMKIACEGIKLKNTEFMVCLNKIGKVKPDKSKYICLEDREKTGKEPGDLMFTTKRQCTKGIMADICGEKAVEGFGKNVDTMNELAKMAMKYVNSSKK</sequence>
<name>A0A1I7V2C3_9PELO</name>
<evidence type="ECO:0000313" key="3">
    <source>
        <dbReference type="Proteomes" id="UP000095282"/>
    </source>
</evidence>
<dbReference type="WBParaSite" id="Csp11.Scaffold630.g21699.t1">
    <property type="protein sequence ID" value="Csp11.Scaffold630.g21699.t1"/>
    <property type="gene ID" value="Csp11.Scaffold630.g21699"/>
</dbReference>
<keyword evidence="1" id="KW-0732">Signal</keyword>
<dbReference type="AlphaFoldDB" id="A0A1I7V2C3"/>